<evidence type="ECO:0000313" key="2">
    <source>
        <dbReference type="Proteomes" id="UP000499080"/>
    </source>
</evidence>
<reference evidence="1 2" key="1">
    <citation type="journal article" date="2019" name="Sci. Rep.">
        <title>Orb-weaving spider Araneus ventricosus genome elucidates the spidroin gene catalogue.</title>
        <authorList>
            <person name="Kono N."/>
            <person name="Nakamura H."/>
            <person name="Ohtoshi R."/>
            <person name="Moran D.A.P."/>
            <person name="Shinohara A."/>
            <person name="Yoshida Y."/>
            <person name="Fujiwara M."/>
            <person name="Mori M."/>
            <person name="Tomita M."/>
            <person name="Arakawa K."/>
        </authorList>
    </citation>
    <scope>NUCLEOTIDE SEQUENCE [LARGE SCALE GENOMIC DNA]</scope>
</reference>
<accession>A0A4Y2LJJ2</accession>
<dbReference type="EMBL" id="BGPR01119146">
    <property type="protein sequence ID" value="GBN14898.1"/>
    <property type="molecule type" value="Genomic_DNA"/>
</dbReference>
<name>A0A4Y2LJJ2_ARAVE</name>
<gene>
    <name evidence="1" type="ORF">AVEN_231157_1</name>
</gene>
<protein>
    <submittedName>
        <fullName evidence="1">Uncharacterized protein</fullName>
    </submittedName>
</protein>
<evidence type="ECO:0000313" key="1">
    <source>
        <dbReference type="EMBL" id="GBN14898.1"/>
    </source>
</evidence>
<keyword evidence="2" id="KW-1185">Reference proteome</keyword>
<dbReference type="AlphaFoldDB" id="A0A4Y2LJJ2"/>
<proteinExistence type="predicted"/>
<comment type="caution">
    <text evidence="1">The sequence shown here is derived from an EMBL/GenBank/DDBJ whole genome shotgun (WGS) entry which is preliminary data.</text>
</comment>
<organism evidence="1 2">
    <name type="scientific">Araneus ventricosus</name>
    <name type="common">Orbweaver spider</name>
    <name type="synonym">Epeira ventricosa</name>
    <dbReference type="NCBI Taxonomy" id="182803"/>
    <lineage>
        <taxon>Eukaryota</taxon>
        <taxon>Metazoa</taxon>
        <taxon>Ecdysozoa</taxon>
        <taxon>Arthropoda</taxon>
        <taxon>Chelicerata</taxon>
        <taxon>Arachnida</taxon>
        <taxon>Araneae</taxon>
        <taxon>Araneomorphae</taxon>
        <taxon>Entelegynae</taxon>
        <taxon>Araneoidea</taxon>
        <taxon>Araneidae</taxon>
        <taxon>Araneus</taxon>
    </lineage>
</organism>
<sequence length="99" mass="11288">MLLAAFKNIMSLFGLRWRVFFNVFGPVNVYCSVLLTNSWAKFRVCQCGSYWNVPINGHSLFILFLSTASRGSMTIESFSSNVLQKPPWVKQFLIVSTDI</sequence>
<dbReference type="Proteomes" id="UP000499080">
    <property type="component" value="Unassembled WGS sequence"/>
</dbReference>